<protein>
    <submittedName>
        <fullName evidence="1">Alpha/beta hydrolase family protein</fullName>
    </submittedName>
</protein>
<dbReference type="GO" id="GO:0016787">
    <property type="term" value="F:hydrolase activity"/>
    <property type="evidence" value="ECO:0007669"/>
    <property type="project" value="UniProtKB-KW"/>
</dbReference>
<dbReference type="AlphaFoldDB" id="A0A0P1E878"/>
<dbReference type="RefSeq" id="WP_058275151.1">
    <property type="nucleotide sequence ID" value="NZ_CYPS01000064.1"/>
</dbReference>
<proteinExistence type="predicted"/>
<dbReference type="PANTHER" id="PTHR36513">
    <property type="entry name" value="ABC TRANSMEMBRANE TYPE-1 DOMAIN-CONTAINING PROTEIN"/>
    <property type="match status" value="1"/>
</dbReference>
<dbReference type="Proteomes" id="UP000050786">
    <property type="component" value="Unassembled WGS sequence"/>
</dbReference>
<keyword evidence="2" id="KW-1185">Reference proteome</keyword>
<dbReference type="EMBL" id="CYPS01000064">
    <property type="protein sequence ID" value="CUH45249.1"/>
    <property type="molecule type" value="Genomic_DNA"/>
</dbReference>
<dbReference type="InterPro" id="IPR029058">
    <property type="entry name" value="AB_hydrolase_fold"/>
</dbReference>
<name>A0A0P1E878_9RHOB</name>
<dbReference type="Pfam" id="PF05990">
    <property type="entry name" value="DUF900"/>
    <property type="match status" value="1"/>
</dbReference>
<accession>A0A0P1E878</accession>
<sequence>MLRYLIILITSLPLSACVDRTVTEIVPSAVTVGTPEKIFATTTRAREADGTYGFKRGEALKFLETTVSIPPSHTPGTLKFSYANPNPKKEFVLTNVTELGGPKGLREHLRGEDDVTIFVHGYNSTQTETIFRAAQLTHDIGLPGSTLVYSWPSRATGYGYAYDLDSMLFARDGLEQTIRNLKSMGVKRIILVAHSMGGALSMEMMRQAELQEPGWANRNIEGVILISPDLDVDVFRSQMKRIKNPPDPFLVMVSQKDKILNISARLRGTDEGERLGRISSLEALEEFPINVIDTTAFNKDAESSHFVAATSPALLSILSSLRRVNNTFGREDRPGIDILVPPSERNPDGATEIVLTETGQAQVTTP</sequence>
<dbReference type="InterPro" id="IPR010297">
    <property type="entry name" value="DUF900_hydrolase"/>
</dbReference>
<keyword evidence="1" id="KW-0378">Hydrolase</keyword>
<dbReference type="SUPFAM" id="SSF53474">
    <property type="entry name" value="alpha/beta-Hydrolases"/>
    <property type="match status" value="1"/>
</dbReference>
<dbReference type="PANTHER" id="PTHR36513:SF1">
    <property type="entry name" value="TRANSMEMBRANE PROTEIN"/>
    <property type="match status" value="1"/>
</dbReference>
<evidence type="ECO:0000313" key="2">
    <source>
        <dbReference type="Proteomes" id="UP000050786"/>
    </source>
</evidence>
<reference evidence="2" key="1">
    <citation type="submission" date="2015-09" db="EMBL/GenBank/DDBJ databases">
        <authorList>
            <person name="Rodrigo-Torres L."/>
            <person name="Arahal D.R."/>
        </authorList>
    </citation>
    <scope>NUCLEOTIDE SEQUENCE [LARGE SCALE GENOMIC DNA]</scope>
    <source>
        <strain evidence="2">CECT 4293</strain>
    </source>
</reference>
<evidence type="ECO:0000313" key="1">
    <source>
        <dbReference type="EMBL" id="CUH45249.1"/>
    </source>
</evidence>
<gene>
    <name evidence="1" type="ORF">RUM4293_04160</name>
</gene>
<dbReference type="Gene3D" id="3.40.50.1820">
    <property type="entry name" value="alpha/beta hydrolase"/>
    <property type="match status" value="1"/>
</dbReference>
<organism evidence="1 2">
    <name type="scientific">Ruegeria atlantica</name>
    <dbReference type="NCBI Taxonomy" id="81569"/>
    <lineage>
        <taxon>Bacteria</taxon>
        <taxon>Pseudomonadati</taxon>
        <taxon>Pseudomonadota</taxon>
        <taxon>Alphaproteobacteria</taxon>
        <taxon>Rhodobacterales</taxon>
        <taxon>Roseobacteraceae</taxon>
        <taxon>Ruegeria</taxon>
    </lineage>
</organism>